<protein>
    <submittedName>
        <fullName evidence="1">Uncharacterized protein</fullName>
    </submittedName>
</protein>
<dbReference type="Proteomes" id="UP001151760">
    <property type="component" value="Unassembled WGS sequence"/>
</dbReference>
<keyword evidence="2" id="KW-1185">Reference proteome</keyword>
<sequence length="188" mass="20746">MERAATTASSLEAEHDSGNINRYQSMATLNESFPQGTDLGSGPSPMKWGGQHETKGIDDSREVQITATIDGKAKLVSEASIRRHLRLEGSDGMVKNLDSISKFLMYPRFIQILLNKHKRHLLPYNKTYIDPTLTQKLFSNMRRASKGYTGVDIPLFPTMLVQGPILQGEGSTVPVESYHTHSGAPTTS</sequence>
<dbReference type="EMBL" id="BQNB010009198">
    <property type="protein sequence ID" value="GJS60099.1"/>
    <property type="molecule type" value="Genomic_DNA"/>
</dbReference>
<organism evidence="1 2">
    <name type="scientific">Tanacetum coccineum</name>
    <dbReference type="NCBI Taxonomy" id="301880"/>
    <lineage>
        <taxon>Eukaryota</taxon>
        <taxon>Viridiplantae</taxon>
        <taxon>Streptophyta</taxon>
        <taxon>Embryophyta</taxon>
        <taxon>Tracheophyta</taxon>
        <taxon>Spermatophyta</taxon>
        <taxon>Magnoliopsida</taxon>
        <taxon>eudicotyledons</taxon>
        <taxon>Gunneridae</taxon>
        <taxon>Pentapetalae</taxon>
        <taxon>asterids</taxon>
        <taxon>campanulids</taxon>
        <taxon>Asterales</taxon>
        <taxon>Asteraceae</taxon>
        <taxon>Asteroideae</taxon>
        <taxon>Anthemideae</taxon>
        <taxon>Anthemidinae</taxon>
        <taxon>Tanacetum</taxon>
    </lineage>
</organism>
<proteinExistence type="predicted"/>
<evidence type="ECO:0000313" key="2">
    <source>
        <dbReference type="Proteomes" id="UP001151760"/>
    </source>
</evidence>
<name>A0ABQ4X4L4_9ASTR</name>
<comment type="caution">
    <text evidence="1">The sequence shown here is derived from an EMBL/GenBank/DDBJ whole genome shotgun (WGS) entry which is preliminary data.</text>
</comment>
<reference evidence="1" key="1">
    <citation type="journal article" date="2022" name="Int. J. Mol. Sci.">
        <title>Draft Genome of Tanacetum Coccineum: Genomic Comparison of Closely Related Tanacetum-Family Plants.</title>
        <authorList>
            <person name="Yamashiro T."/>
            <person name="Shiraishi A."/>
            <person name="Nakayama K."/>
            <person name="Satake H."/>
        </authorList>
    </citation>
    <scope>NUCLEOTIDE SEQUENCE</scope>
</reference>
<evidence type="ECO:0000313" key="1">
    <source>
        <dbReference type="EMBL" id="GJS60099.1"/>
    </source>
</evidence>
<gene>
    <name evidence="1" type="ORF">Tco_0654883</name>
</gene>
<reference evidence="1" key="2">
    <citation type="submission" date="2022-01" db="EMBL/GenBank/DDBJ databases">
        <authorList>
            <person name="Yamashiro T."/>
            <person name="Shiraishi A."/>
            <person name="Satake H."/>
            <person name="Nakayama K."/>
        </authorList>
    </citation>
    <scope>NUCLEOTIDE SEQUENCE</scope>
</reference>
<accession>A0ABQ4X4L4</accession>